<dbReference type="Gene3D" id="3.40.190.10">
    <property type="entry name" value="Periplasmic binding protein-like II"/>
    <property type="match status" value="1"/>
</dbReference>
<dbReference type="PANTHER" id="PTHR30290">
    <property type="entry name" value="PERIPLASMIC BINDING COMPONENT OF ABC TRANSPORTER"/>
    <property type="match status" value="1"/>
</dbReference>
<evidence type="ECO:0000256" key="2">
    <source>
        <dbReference type="ARBA" id="ARBA00005695"/>
    </source>
</evidence>
<evidence type="ECO:0000256" key="4">
    <source>
        <dbReference type="SAM" id="SignalP"/>
    </source>
</evidence>
<organism evidence="6 7">
    <name type="scientific">Mesorhizobium muleiense</name>
    <dbReference type="NCBI Taxonomy" id="1004279"/>
    <lineage>
        <taxon>Bacteria</taxon>
        <taxon>Pseudomonadati</taxon>
        <taxon>Pseudomonadota</taxon>
        <taxon>Alphaproteobacteria</taxon>
        <taxon>Hyphomicrobiales</taxon>
        <taxon>Phyllobacteriaceae</taxon>
        <taxon>Mesorhizobium</taxon>
    </lineage>
</organism>
<feature type="chain" id="PRO_5011449965" evidence="4">
    <location>
        <begin position="35"/>
        <end position="628"/>
    </location>
</feature>
<evidence type="ECO:0000256" key="1">
    <source>
        <dbReference type="ARBA" id="ARBA00004418"/>
    </source>
</evidence>
<dbReference type="GO" id="GO:0042884">
    <property type="term" value="P:microcin transport"/>
    <property type="evidence" value="ECO:0007669"/>
    <property type="project" value="TreeGrafter"/>
</dbReference>
<dbReference type="InterPro" id="IPR006311">
    <property type="entry name" value="TAT_signal"/>
</dbReference>
<dbReference type="Pfam" id="PF00496">
    <property type="entry name" value="SBP_bac_5"/>
    <property type="match status" value="1"/>
</dbReference>
<comment type="similarity">
    <text evidence="2">Belongs to the bacterial solute-binding protein 5 family.</text>
</comment>
<feature type="signal peptide" evidence="4">
    <location>
        <begin position="1"/>
        <end position="34"/>
    </location>
</feature>
<keyword evidence="3 4" id="KW-0732">Signal</keyword>
<gene>
    <name evidence="6" type="ORF">SAMN05428953_12879</name>
</gene>
<dbReference type="GO" id="GO:0015833">
    <property type="term" value="P:peptide transport"/>
    <property type="evidence" value="ECO:0007669"/>
    <property type="project" value="TreeGrafter"/>
</dbReference>
<sequence length="628" mass="70097">MAALPRRVSLARRDFLALGAAATAAALLPGRAFAAIPTGVKLHGLSAFGDLKYPPHFTHFDYVNPDAPKGGQMNFAPPNSTFNQSFLTFNTLNSLVLRGESPPRTELCFDSLMASALDEPDAVYGRLAESVTLSPDRNSFRFSVRPQARFHDGSPMTAEDVAFALKLYKAKGHPNLSQALRHMTDAAAVDPVTVNLTFNGKQSAQNILAIVAMPIVSKAFYTVNDFDASTMTPPLGSGPYKIGRVAAGQTVEYERVADYWGRDLAVNRGVYNFDRIRIDFYINRQAAFEALKKGDTHFREEFTSRVWATGYDFPALKDGRVVKREFPGEKTPSMQAVALNQRRAQFRDVRVRRAIANCFDFEWTKRVLFYGAYERSQSNFERSDYKAEGLPSPEELALLEPFRAELPPETFGEAVMQPVSDGSGHDRKLLRAASRLLAEAGWKRAGNFVVNEKGEPLRVEMLAEDDGIVRLLSPWAENMKTIGIDASIRQVDSTQYEQRQSNFDFDFTLLAWSIGATPTADGLEILYDSRMAKTPGMRNYPGTESKAIDALIEAAGKAQSRVELITALKALDRVLRARLDWIPTYYLANHRVAYWDMFGFPEQKPDFGFPVEALWWFDKDKAAKIGKG</sequence>
<dbReference type="Gene3D" id="3.10.105.10">
    <property type="entry name" value="Dipeptide-binding Protein, Domain 3"/>
    <property type="match status" value="1"/>
</dbReference>
<dbReference type="AlphaFoldDB" id="A0A1G9HY88"/>
<dbReference type="PIRSF" id="PIRSF002741">
    <property type="entry name" value="MppA"/>
    <property type="match status" value="1"/>
</dbReference>
<dbReference type="PROSITE" id="PS51318">
    <property type="entry name" value="TAT"/>
    <property type="match status" value="1"/>
</dbReference>
<dbReference type="Proteomes" id="UP000198894">
    <property type="component" value="Unassembled WGS sequence"/>
</dbReference>
<dbReference type="RefSeq" id="WP_091600046.1">
    <property type="nucleotide sequence ID" value="NZ_FNEE01000028.1"/>
</dbReference>
<dbReference type="EMBL" id="FNEE01000028">
    <property type="protein sequence ID" value="SDL17644.1"/>
    <property type="molecule type" value="Genomic_DNA"/>
</dbReference>
<dbReference type="InterPro" id="IPR039424">
    <property type="entry name" value="SBP_5"/>
</dbReference>
<dbReference type="InterPro" id="IPR000914">
    <property type="entry name" value="SBP_5_dom"/>
</dbReference>
<proteinExistence type="inferred from homology"/>
<keyword evidence="7" id="KW-1185">Reference proteome</keyword>
<dbReference type="PANTHER" id="PTHR30290:SF64">
    <property type="entry name" value="ABC TRANSPORTER PERIPLASMIC BINDING PROTEIN"/>
    <property type="match status" value="1"/>
</dbReference>
<evidence type="ECO:0000256" key="3">
    <source>
        <dbReference type="ARBA" id="ARBA00022729"/>
    </source>
</evidence>
<accession>A0A1G9HY88</accession>
<dbReference type="CDD" id="cd08497">
    <property type="entry name" value="MbnE-like"/>
    <property type="match status" value="1"/>
</dbReference>
<dbReference type="GO" id="GO:1904680">
    <property type="term" value="F:peptide transmembrane transporter activity"/>
    <property type="evidence" value="ECO:0007669"/>
    <property type="project" value="TreeGrafter"/>
</dbReference>
<feature type="domain" description="Solute-binding protein family 5" evidence="5">
    <location>
        <begin position="123"/>
        <end position="529"/>
    </location>
</feature>
<comment type="subcellular location">
    <subcellularLocation>
        <location evidence="1">Periplasm</location>
    </subcellularLocation>
</comment>
<dbReference type="GO" id="GO:0030288">
    <property type="term" value="C:outer membrane-bounded periplasmic space"/>
    <property type="evidence" value="ECO:0007669"/>
    <property type="project" value="TreeGrafter"/>
</dbReference>
<dbReference type="InterPro" id="IPR030678">
    <property type="entry name" value="Peptide/Ni-bd"/>
</dbReference>
<evidence type="ECO:0000313" key="6">
    <source>
        <dbReference type="EMBL" id="SDL17644.1"/>
    </source>
</evidence>
<protein>
    <submittedName>
        <fullName evidence="6">Microcin C transport system substrate-binding protein</fullName>
    </submittedName>
</protein>
<evidence type="ECO:0000259" key="5">
    <source>
        <dbReference type="Pfam" id="PF00496"/>
    </source>
</evidence>
<dbReference type="GO" id="GO:0043190">
    <property type="term" value="C:ATP-binding cassette (ABC) transporter complex"/>
    <property type="evidence" value="ECO:0007669"/>
    <property type="project" value="InterPro"/>
</dbReference>
<reference evidence="7" key="1">
    <citation type="submission" date="2016-10" db="EMBL/GenBank/DDBJ databases">
        <authorList>
            <person name="Varghese N."/>
            <person name="Submissions S."/>
        </authorList>
    </citation>
    <scope>NUCLEOTIDE SEQUENCE [LARGE SCALE GENOMIC DNA]</scope>
    <source>
        <strain evidence="7">CGMCC 1.11022</strain>
    </source>
</reference>
<name>A0A1G9HY88_9HYPH</name>
<evidence type="ECO:0000313" key="7">
    <source>
        <dbReference type="Proteomes" id="UP000198894"/>
    </source>
</evidence>
<dbReference type="SUPFAM" id="SSF53850">
    <property type="entry name" value="Periplasmic binding protein-like II"/>
    <property type="match status" value="1"/>
</dbReference>